<dbReference type="InParanoid" id="A7AWL8"/>
<dbReference type="Gene3D" id="1.20.1270.10">
    <property type="match status" value="1"/>
</dbReference>
<dbReference type="Proteomes" id="UP000002173">
    <property type="component" value="Unassembled WGS sequence"/>
</dbReference>
<keyword evidence="7" id="KW-1185">Reference proteome</keyword>
<dbReference type="SUPFAM" id="SSF100934">
    <property type="entry name" value="Heat shock protein 70kD (HSP70), C-terminal subdomain"/>
    <property type="match status" value="1"/>
</dbReference>
<feature type="region of interest" description="Disordered" evidence="5">
    <location>
        <begin position="577"/>
        <end position="606"/>
    </location>
</feature>
<feature type="region of interest" description="Disordered" evidence="5">
    <location>
        <begin position="809"/>
        <end position="861"/>
    </location>
</feature>
<dbReference type="FunFam" id="3.90.640.10:FF:000003">
    <property type="entry name" value="Molecular chaperone DnaK"/>
    <property type="match status" value="1"/>
</dbReference>
<dbReference type="InterPro" id="IPR013126">
    <property type="entry name" value="Hsp_70_fam"/>
</dbReference>
<keyword evidence="3" id="KW-0143">Chaperone</keyword>
<dbReference type="AlphaFoldDB" id="A7AWL8"/>
<dbReference type="eggNOG" id="KOG0104">
    <property type="taxonomic scope" value="Eukaryota"/>
</dbReference>
<dbReference type="GO" id="GO:0034663">
    <property type="term" value="C:endoplasmic reticulum chaperone complex"/>
    <property type="evidence" value="ECO:0007669"/>
    <property type="project" value="TreeGrafter"/>
</dbReference>
<dbReference type="Gene3D" id="3.30.420.40">
    <property type="match status" value="2"/>
</dbReference>
<dbReference type="KEGG" id="bbo:BBOV_I003640"/>
<protein>
    <submittedName>
        <fullName evidence="6">DnaK family domain containing protein</fullName>
    </submittedName>
</protein>
<dbReference type="Gene3D" id="3.30.30.30">
    <property type="match status" value="1"/>
</dbReference>
<dbReference type="GeneID" id="5477230"/>
<dbReference type="GO" id="GO:0030968">
    <property type="term" value="P:endoplasmic reticulum unfolded protein response"/>
    <property type="evidence" value="ECO:0007669"/>
    <property type="project" value="TreeGrafter"/>
</dbReference>
<dbReference type="EMBL" id="AAXT01000005">
    <property type="protein sequence ID" value="EDO05446.1"/>
    <property type="molecule type" value="Genomic_DNA"/>
</dbReference>
<gene>
    <name evidence="6" type="ORF">BBOV_I003640</name>
</gene>
<dbReference type="FunCoup" id="A7AWL8">
    <property type="interactions" value="40"/>
</dbReference>
<dbReference type="InterPro" id="IPR029048">
    <property type="entry name" value="HSP70_C_sf"/>
</dbReference>
<feature type="coiled-coil region" evidence="4">
    <location>
        <begin position="696"/>
        <end position="761"/>
    </location>
</feature>
<proteinExistence type="predicted"/>
<feature type="compositionally biased region" description="Acidic residues" evidence="5">
    <location>
        <begin position="833"/>
        <end position="861"/>
    </location>
</feature>
<dbReference type="SUPFAM" id="SSF53067">
    <property type="entry name" value="Actin-like ATPase domain"/>
    <property type="match status" value="2"/>
</dbReference>
<reference evidence="7" key="2">
    <citation type="journal article" date="2020" name="Data Brief">
        <title>Transcriptome dataset of Babesia bovis life stages within vertebrate and invertebrate hosts.</title>
        <authorList>
            <person name="Ueti M.W."/>
            <person name="Johnson W.C."/>
            <person name="Kappmeyer L.S."/>
            <person name="Herndon D.R."/>
            <person name="Mousel M.R."/>
            <person name="Reif K.E."/>
            <person name="Taus N.S."/>
            <person name="Ifeonu O.O."/>
            <person name="Silva J.C."/>
            <person name="Suarez C.E."/>
            <person name="Brayton K.A."/>
        </authorList>
    </citation>
    <scope>NUCLEOTIDE SEQUENCE [LARGE SCALE GENOMIC DNA]</scope>
</reference>
<accession>A7AWL8</accession>
<dbReference type="Gene3D" id="3.90.640.10">
    <property type="entry name" value="Actin, Chain A, domain 4"/>
    <property type="match status" value="1"/>
</dbReference>
<dbReference type="GO" id="GO:0005524">
    <property type="term" value="F:ATP binding"/>
    <property type="evidence" value="ECO:0007669"/>
    <property type="project" value="UniProtKB-KW"/>
</dbReference>
<reference evidence="6 7" key="1">
    <citation type="journal article" date="2007" name="PLoS Pathog.">
        <title>Genome sequence of Babesia bovis and comparative analysis of apicomplexan hemoprotozoa.</title>
        <authorList>
            <person name="Brayton K.A."/>
            <person name="Lau A.O.T."/>
            <person name="Herndon D.R."/>
            <person name="Hannick L."/>
            <person name="Kappmeyer L.S."/>
            <person name="Berens S.J."/>
            <person name="Bidwell S.L."/>
            <person name="Brown W.C."/>
            <person name="Crabtree J."/>
            <person name="Fadrosh D."/>
            <person name="Feldblum T."/>
            <person name="Forberger H.A."/>
            <person name="Haas B.J."/>
            <person name="Howell J.M."/>
            <person name="Khouri H."/>
            <person name="Koo H."/>
            <person name="Mann D.J."/>
            <person name="Norimine J."/>
            <person name="Paulsen I.T."/>
            <person name="Radune D."/>
            <person name="Ren Q."/>
            <person name="Smith R.K. Jr."/>
            <person name="Suarez C.E."/>
            <person name="White O."/>
            <person name="Wortman J.R."/>
            <person name="Knowles D.P. Jr."/>
            <person name="McElwain T.F."/>
            <person name="Nene V.M."/>
        </authorList>
    </citation>
    <scope>NUCLEOTIDE SEQUENCE [LARGE SCALE GENOMIC DNA]</scope>
    <source>
        <strain evidence="6">T2Bo</strain>
    </source>
</reference>
<keyword evidence="1" id="KW-0547">Nucleotide-binding</keyword>
<evidence type="ECO:0000256" key="3">
    <source>
        <dbReference type="ARBA" id="ARBA00023186"/>
    </source>
</evidence>
<keyword evidence="4" id="KW-0175">Coiled coil</keyword>
<dbReference type="CDD" id="cd10230">
    <property type="entry name" value="ASKHA_NBD_HSP70_HYOU1"/>
    <property type="match status" value="1"/>
</dbReference>
<reference evidence="7" key="3">
    <citation type="journal article" date="2021" name="Int. J. Parasitol.">
        <title>Comparative analysis of gene expression between Babesia bovis blood stages and kinetes allowed by improved genome annotation.</title>
        <authorList>
            <person name="Ueti M.W."/>
            <person name="Johnson W.C."/>
            <person name="Kappmeyer L.S."/>
            <person name="Herndon D.R."/>
            <person name="Mousel M.R."/>
            <person name="Reif K.E."/>
            <person name="Taus N.S."/>
            <person name="Ifeonu O.O."/>
            <person name="Silva J.C."/>
            <person name="Suarez C.E."/>
            <person name="Brayton K.A."/>
        </authorList>
    </citation>
    <scope>NUCLEOTIDE SEQUENCE [LARGE SCALE GENOMIC DNA]</scope>
</reference>
<dbReference type="VEuPathDB" id="PiroplasmaDB:BBOV_I003640"/>
<dbReference type="PRINTS" id="PR00301">
    <property type="entry name" value="HEATSHOCK70"/>
</dbReference>
<evidence type="ECO:0000313" key="6">
    <source>
        <dbReference type="EMBL" id="EDO05446.1"/>
    </source>
</evidence>
<dbReference type="InterPro" id="IPR043129">
    <property type="entry name" value="ATPase_NBD"/>
</dbReference>
<dbReference type="RefSeq" id="XP_001609014.1">
    <property type="nucleotide sequence ID" value="XM_001608964.1"/>
</dbReference>
<evidence type="ECO:0000256" key="5">
    <source>
        <dbReference type="SAM" id="MobiDB-lite"/>
    </source>
</evidence>
<evidence type="ECO:0000256" key="1">
    <source>
        <dbReference type="ARBA" id="ARBA00022741"/>
    </source>
</evidence>
<dbReference type="GO" id="GO:0140662">
    <property type="term" value="F:ATP-dependent protein folding chaperone"/>
    <property type="evidence" value="ECO:0007669"/>
    <property type="project" value="InterPro"/>
</dbReference>
<feature type="compositionally biased region" description="Basic and acidic residues" evidence="5">
    <location>
        <begin position="820"/>
        <end position="831"/>
    </location>
</feature>
<evidence type="ECO:0000256" key="4">
    <source>
        <dbReference type="SAM" id="Coils"/>
    </source>
</evidence>
<dbReference type="OMA" id="SRTPMIQ"/>
<comment type="caution">
    <text evidence="6">The sequence shown here is derived from an EMBL/GenBank/DDBJ whole genome shotgun (WGS) entry which is preliminary data.</text>
</comment>
<evidence type="ECO:0000256" key="2">
    <source>
        <dbReference type="ARBA" id="ARBA00022840"/>
    </source>
</evidence>
<keyword evidence="2" id="KW-0067">ATP-binding</keyword>
<evidence type="ECO:0000313" key="7">
    <source>
        <dbReference type="Proteomes" id="UP000002173"/>
    </source>
</evidence>
<organism evidence="6 7">
    <name type="scientific">Babesia bovis</name>
    <dbReference type="NCBI Taxonomy" id="5865"/>
    <lineage>
        <taxon>Eukaryota</taxon>
        <taxon>Sar</taxon>
        <taxon>Alveolata</taxon>
        <taxon>Apicomplexa</taxon>
        <taxon>Aconoidasida</taxon>
        <taxon>Piroplasmida</taxon>
        <taxon>Babesiidae</taxon>
        <taxon>Babesia</taxon>
    </lineage>
</organism>
<name>A7AWL8_BABBO</name>
<sequence length="861" mass="95849">MEEIGTLKTYRTRMVIRGFLAIYALIATICSVKAQHATIGVDWGEEYVEVAIGFRGHKPDILLNDTGSRKFYNAVALEGETRAFDQKAVAKLLKTPSKVIHRSAHIIGIPVTAQSGQGPVDLNKDDVIRTLEDNGTYFEWDYAPYEFAADENGQLHFKIGTQGIVKAEEVAGHFFNYIKSIVISNLKKAKVITNDEEKVGILAVIAVPCNYTQNQRRAIVYAAESADILVAKVVHGITAASTLRAFDQAPGKKKVLFCDIGSSGANIGVIEINVPEKDNKKSKSTEETQINVLSCVTREGIGGRYHDIALAQHLRKIFESKTNVALMPEYPNALQKLVKAANKAKIALTISDATTVAIEGLIRNVDFTPEQVTKETFNSLIQDSVNNIETTIHEAMELAGGLKMEDLDGVEIIGGASRVPAVQNKLVQIVAPQQLGFHLNAEEAVAVGAGYLAAAHNPFFKMRSAKIGDASVHLYEVSIVSTDTTHPDAIEKHTPLFKPGAKLNGSKSLVFKTKLDFNVTLKENGKPITLFHGTGVNHMINLEENKDKIAQITLVFMADHRGVITIVKSVAMLIDPEEDTTQPESETPENKTQETSEATPEQEVKPPTSFVIDLQITNIQDAFTKENLEASKLAIETLDKRDMDVVKRSESKNYLESMIYKYKGAIKETGFQEACNEETIKQISNMVNEYETWFDEESYNATLQEFEEKIDKLKQIATPVQARWAENEARPALVTSTQKVINKLQSNLEELMDKKPYLQQMTDILDTFKSVQTWWDDVQKKQEELKPNDEPAFNANSIKLQIEIAKQALTKLQKTPPPKPKKEEIKEKPVETQDMEQPQEDVNETVDQQEEQPETPPTDEL</sequence>
<dbReference type="PANTHER" id="PTHR45639:SF3">
    <property type="entry name" value="HYPOXIA UP-REGULATED PROTEIN 1"/>
    <property type="match status" value="1"/>
</dbReference>
<dbReference type="PANTHER" id="PTHR45639">
    <property type="entry name" value="HSC70CB, ISOFORM G-RELATED"/>
    <property type="match status" value="1"/>
</dbReference>
<dbReference type="eggNOG" id="KOG0103">
    <property type="taxonomic scope" value="Eukaryota"/>
</dbReference>
<dbReference type="STRING" id="5865.A7AWL8"/>
<dbReference type="Pfam" id="PF00012">
    <property type="entry name" value="HSP70"/>
    <property type="match status" value="1"/>
</dbReference>